<evidence type="ECO:0000313" key="3">
    <source>
        <dbReference type="Proteomes" id="UP000321181"/>
    </source>
</evidence>
<dbReference type="Proteomes" id="UP000321181">
    <property type="component" value="Unassembled WGS sequence"/>
</dbReference>
<accession>A0A512DE45</accession>
<proteinExistence type="predicted"/>
<reference evidence="2 3" key="1">
    <citation type="submission" date="2019-07" db="EMBL/GenBank/DDBJ databases">
        <title>Whole genome shotgun sequence of Cellulomonas aerilata NBRC 106308.</title>
        <authorList>
            <person name="Hosoyama A."/>
            <person name="Uohara A."/>
            <person name="Ohji S."/>
            <person name="Ichikawa N."/>
        </authorList>
    </citation>
    <scope>NUCLEOTIDE SEQUENCE [LARGE SCALE GENOMIC DNA]</scope>
    <source>
        <strain evidence="2 3">NBRC 106308</strain>
    </source>
</reference>
<keyword evidence="3" id="KW-1185">Reference proteome</keyword>
<feature type="compositionally biased region" description="Low complexity" evidence="1">
    <location>
        <begin position="161"/>
        <end position="180"/>
    </location>
</feature>
<feature type="region of interest" description="Disordered" evidence="1">
    <location>
        <begin position="143"/>
        <end position="194"/>
    </location>
</feature>
<feature type="region of interest" description="Disordered" evidence="1">
    <location>
        <begin position="81"/>
        <end position="129"/>
    </location>
</feature>
<dbReference type="AlphaFoldDB" id="A0A512DE45"/>
<organism evidence="2 3">
    <name type="scientific">Cellulomonas aerilata</name>
    <dbReference type="NCBI Taxonomy" id="515326"/>
    <lineage>
        <taxon>Bacteria</taxon>
        <taxon>Bacillati</taxon>
        <taxon>Actinomycetota</taxon>
        <taxon>Actinomycetes</taxon>
        <taxon>Micrococcales</taxon>
        <taxon>Cellulomonadaceae</taxon>
        <taxon>Cellulomonas</taxon>
    </lineage>
</organism>
<evidence type="ECO:0000256" key="1">
    <source>
        <dbReference type="SAM" id="MobiDB-lite"/>
    </source>
</evidence>
<sequence>MLLDGDDLPALMQRVRTEMGPDAVVVKAERVRTGGVAGFFAKEHFEVTVEIPDGPTRPAAARPAAVGMSALLDAADAADLGGGATGPAGPATTSPPTRSSAATPHAVPAAPASPGARPVGGPRVSTDGDSFATLLASIDGMAQAPRDPAAPPVPSPRTERPGAPGVPAGAGRDAADPTAGEEPAGDKPPIPAARFAPQGATVTAATFAPLDASTPVAAPAPAGPSTATPHSAPAAGAPAAAVSAAAPAPATSAQATSAPVAPTVVLPSVPTPHPPGGGDRRALLGLGVPASVLGAGPLDEPLPLSRLLGALPRPPMPLRAEGSVVVVVGEGSQALPVATQLAQRARLNAQDVVLAGAIEAVAGHGRRLLSPVAAARHRAKLTETDPVSIVALGVGPDSEDWSAAAGLLAALEPDQCWAAVDARRKAADLRAWMRAIGGTRAFDVVAAAWVHETQEPGTVLDLGAPVGWLDGLPATPVVWAAVLSERLDADARWD</sequence>
<dbReference type="EMBL" id="BJYY01000014">
    <property type="protein sequence ID" value="GEO34500.1"/>
    <property type="molecule type" value="Genomic_DNA"/>
</dbReference>
<protein>
    <submittedName>
        <fullName evidence="2">Uncharacterized protein</fullName>
    </submittedName>
</protein>
<name>A0A512DE45_9CELL</name>
<comment type="caution">
    <text evidence="2">The sequence shown here is derived from an EMBL/GenBank/DDBJ whole genome shotgun (WGS) entry which is preliminary data.</text>
</comment>
<gene>
    <name evidence="2" type="ORF">CAE01nite_22250</name>
</gene>
<feature type="compositionally biased region" description="Low complexity" evidence="1">
    <location>
        <begin position="87"/>
        <end position="124"/>
    </location>
</feature>
<evidence type="ECO:0000313" key="2">
    <source>
        <dbReference type="EMBL" id="GEO34500.1"/>
    </source>
</evidence>